<feature type="region of interest" description="Disordered" evidence="1">
    <location>
        <begin position="1"/>
        <end position="23"/>
    </location>
</feature>
<sequence>MTLGSARPRDSARATAARARDAM</sequence>
<accession>A0A0A9BX91</accession>
<reference evidence="2" key="1">
    <citation type="submission" date="2014-09" db="EMBL/GenBank/DDBJ databases">
        <authorList>
            <person name="Magalhaes I.L.F."/>
            <person name="Oliveira U."/>
            <person name="Santos F.R."/>
            <person name="Vidigal T.H.D.A."/>
            <person name="Brescovit A.D."/>
            <person name="Santos A.J."/>
        </authorList>
    </citation>
    <scope>NUCLEOTIDE SEQUENCE</scope>
    <source>
        <tissue evidence="2">Shoot tissue taken approximately 20 cm above the soil surface</tissue>
    </source>
</reference>
<protein>
    <submittedName>
        <fullName evidence="2">Uncharacterized protein</fullName>
    </submittedName>
</protein>
<dbReference type="AlphaFoldDB" id="A0A0A9BX91"/>
<organism evidence="2">
    <name type="scientific">Arundo donax</name>
    <name type="common">Giant reed</name>
    <name type="synonym">Donax arundinaceus</name>
    <dbReference type="NCBI Taxonomy" id="35708"/>
    <lineage>
        <taxon>Eukaryota</taxon>
        <taxon>Viridiplantae</taxon>
        <taxon>Streptophyta</taxon>
        <taxon>Embryophyta</taxon>
        <taxon>Tracheophyta</taxon>
        <taxon>Spermatophyta</taxon>
        <taxon>Magnoliopsida</taxon>
        <taxon>Liliopsida</taxon>
        <taxon>Poales</taxon>
        <taxon>Poaceae</taxon>
        <taxon>PACMAD clade</taxon>
        <taxon>Arundinoideae</taxon>
        <taxon>Arundineae</taxon>
        <taxon>Arundo</taxon>
    </lineage>
</organism>
<name>A0A0A9BX91_ARUDO</name>
<dbReference type="EMBL" id="GBRH01234008">
    <property type="protein sequence ID" value="JAD63887.1"/>
    <property type="molecule type" value="Transcribed_RNA"/>
</dbReference>
<proteinExistence type="predicted"/>
<evidence type="ECO:0000313" key="2">
    <source>
        <dbReference type="EMBL" id="JAD63887.1"/>
    </source>
</evidence>
<feature type="compositionally biased region" description="Basic and acidic residues" evidence="1">
    <location>
        <begin position="7"/>
        <end position="23"/>
    </location>
</feature>
<evidence type="ECO:0000256" key="1">
    <source>
        <dbReference type="SAM" id="MobiDB-lite"/>
    </source>
</evidence>
<reference evidence="2" key="2">
    <citation type="journal article" date="2015" name="Data Brief">
        <title>Shoot transcriptome of the giant reed, Arundo donax.</title>
        <authorList>
            <person name="Barrero R.A."/>
            <person name="Guerrero F.D."/>
            <person name="Moolhuijzen P."/>
            <person name="Goolsby J.A."/>
            <person name="Tidwell J."/>
            <person name="Bellgard S.E."/>
            <person name="Bellgard M.I."/>
        </authorList>
    </citation>
    <scope>NUCLEOTIDE SEQUENCE</scope>
    <source>
        <tissue evidence="2">Shoot tissue taken approximately 20 cm above the soil surface</tissue>
    </source>
</reference>